<dbReference type="eggNOG" id="ENOG502ZACZ">
    <property type="taxonomic scope" value="Bacteria"/>
</dbReference>
<dbReference type="PATRIC" id="fig|1129794.4.peg.2418"/>
<gene>
    <name evidence="1" type="ORF">C427_2439</name>
</gene>
<name>K7A319_9ALTE</name>
<protein>
    <submittedName>
        <fullName evidence="1">Uncharacterized protein</fullName>
    </submittedName>
</protein>
<dbReference type="EMBL" id="CP003837">
    <property type="protein sequence ID" value="AGH44548.1"/>
    <property type="molecule type" value="Genomic_DNA"/>
</dbReference>
<proteinExistence type="predicted"/>
<dbReference type="OrthoDB" id="983160at2"/>
<evidence type="ECO:0000313" key="1">
    <source>
        <dbReference type="EMBL" id="AGH44548.1"/>
    </source>
</evidence>
<dbReference type="Proteomes" id="UP000011864">
    <property type="component" value="Chromosome"/>
</dbReference>
<evidence type="ECO:0000313" key="2">
    <source>
        <dbReference type="Proteomes" id="UP000011864"/>
    </source>
</evidence>
<keyword evidence="2" id="KW-1185">Reference proteome</keyword>
<dbReference type="STRING" id="1129794.C427_2439"/>
<dbReference type="AlphaFoldDB" id="K7A319"/>
<organism evidence="1 2">
    <name type="scientific">Paraglaciecola psychrophila 170</name>
    <dbReference type="NCBI Taxonomy" id="1129794"/>
    <lineage>
        <taxon>Bacteria</taxon>
        <taxon>Pseudomonadati</taxon>
        <taxon>Pseudomonadota</taxon>
        <taxon>Gammaproteobacteria</taxon>
        <taxon>Alteromonadales</taxon>
        <taxon>Alteromonadaceae</taxon>
        <taxon>Paraglaciecola</taxon>
    </lineage>
</organism>
<dbReference type="KEGG" id="gps:C427_2439"/>
<reference evidence="1 2" key="1">
    <citation type="journal article" date="2013" name="Genome Announc.">
        <title>Complete Genome Sequence of Glaciecola psychrophila Strain 170T.</title>
        <authorList>
            <person name="Yin J."/>
            <person name="Chen J."/>
            <person name="Liu G."/>
            <person name="Yu Y."/>
            <person name="Song L."/>
            <person name="Wang X."/>
            <person name="Qu X."/>
        </authorList>
    </citation>
    <scope>NUCLEOTIDE SEQUENCE [LARGE SCALE GENOMIC DNA]</scope>
    <source>
        <strain evidence="1 2">170</strain>
    </source>
</reference>
<dbReference type="HOGENOM" id="CLU_035400_0_0_6"/>
<sequence length="469" mass="55409">MDVKVFSLDAQKNKIYDRRTRKYFDEVYKSYASGCYRSATVMLWSVVVCDIIFKLKELKELYADKSAEKILSEIEIKQREEPYSSKWEKELVKLVFERTQLLDTASNHKIMMIQNHRNLSAHPIINDEDTLFEPTEEMVRSDIRNSIETILSKPPFLTQKILTTIVEDLEGIKDLFPRDITLSNYLNAKFLNNLTTDVKIKIFRGLWKFCFKSEEEKPKENRGINLRALKLIFQKDRAIIIEAIKHETKYYSSISKEEDALKSLVDFMSVEHEVYMALDDSATELIKQVLKENFSYFGIAFFMYESPAKHLKAITKWICDNYYKKFGDDGNFLNPEHLKKLKQVTEEFELEEEYRNFGIACFINSFDFKRADIYFDRDIEPNLEKYDEDALKFLLEGTNKNAQCYWRNRGKKDSLKILREAKGKFDHDFDFSIYENLPTDKMNDKIEVEVKDIMEDKVEVEVEDEVGKA</sequence>
<accession>K7A319</accession>
<dbReference type="RefSeq" id="WP_007636449.1">
    <property type="nucleotide sequence ID" value="NC_020514.1"/>
</dbReference>